<accession>A0ABV9SB40</accession>
<evidence type="ECO:0000259" key="2">
    <source>
        <dbReference type="Pfam" id="PF13796"/>
    </source>
</evidence>
<organism evidence="3 4">
    <name type="scientific">Actinophytocola glycyrrhizae</name>
    <dbReference type="NCBI Taxonomy" id="2044873"/>
    <lineage>
        <taxon>Bacteria</taxon>
        <taxon>Bacillati</taxon>
        <taxon>Actinomycetota</taxon>
        <taxon>Actinomycetes</taxon>
        <taxon>Pseudonocardiales</taxon>
        <taxon>Pseudonocardiaceae</taxon>
    </lineage>
</organism>
<keyword evidence="1" id="KW-0472">Membrane</keyword>
<dbReference type="InterPro" id="IPR025828">
    <property type="entry name" value="Put_sensor_dom"/>
</dbReference>
<gene>
    <name evidence="3" type="ORF">ACFPCV_25120</name>
</gene>
<feature type="transmembrane region" description="Helical" evidence="1">
    <location>
        <begin position="112"/>
        <end position="145"/>
    </location>
</feature>
<reference evidence="4" key="1">
    <citation type="journal article" date="2019" name="Int. J. Syst. Evol. Microbiol.">
        <title>The Global Catalogue of Microorganisms (GCM) 10K type strain sequencing project: providing services to taxonomists for standard genome sequencing and annotation.</title>
        <authorList>
            <consortium name="The Broad Institute Genomics Platform"/>
            <consortium name="The Broad Institute Genome Sequencing Center for Infectious Disease"/>
            <person name="Wu L."/>
            <person name="Ma J."/>
        </authorList>
    </citation>
    <scope>NUCLEOTIDE SEQUENCE [LARGE SCALE GENOMIC DNA]</scope>
    <source>
        <strain evidence="4">ZS-22-S1</strain>
    </source>
</reference>
<dbReference type="EMBL" id="JBHSIS010000011">
    <property type="protein sequence ID" value="MFC4856801.1"/>
    <property type="molecule type" value="Genomic_DNA"/>
</dbReference>
<sequence length="238" mass="26170">MTTTTERDGTRPNPPLLGALAYLVMNLPIGIASFVFVVTTVSVGVSTVIIWVGLAVLALAVLGMRGMAMLERLRVRTMLGTYVASPYRPAGEKSRWLSRAKDPATWKDMAYLILMLPIGIAEFTVTVVLWSVSLYLTLLPLYWAWIPSDWQLVLWDHQVVHIDSWLGTLPFAGLGVLVLALAIIVTRGLATLHAVYARAMLGPSERHIAKLEGLSTAGAIDWSNEWPSSSVNYRPVTR</sequence>
<evidence type="ECO:0000313" key="3">
    <source>
        <dbReference type="EMBL" id="MFC4856801.1"/>
    </source>
</evidence>
<keyword evidence="4" id="KW-1185">Reference proteome</keyword>
<evidence type="ECO:0000313" key="4">
    <source>
        <dbReference type="Proteomes" id="UP001595859"/>
    </source>
</evidence>
<proteinExistence type="predicted"/>
<protein>
    <submittedName>
        <fullName evidence="3">Sensor domain-containing protein</fullName>
    </submittedName>
</protein>
<feature type="transmembrane region" description="Helical" evidence="1">
    <location>
        <begin position="20"/>
        <end position="42"/>
    </location>
</feature>
<dbReference type="Proteomes" id="UP001595859">
    <property type="component" value="Unassembled WGS sequence"/>
</dbReference>
<comment type="caution">
    <text evidence="3">The sequence shown here is derived from an EMBL/GenBank/DDBJ whole genome shotgun (WGS) entry which is preliminary data.</text>
</comment>
<evidence type="ECO:0000256" key="1">
    <source>
        <dbReference type="SAM" id="Phobius"/>
    </source>
</evidence>
<feature type="transmembrane region" description="Helical" evidence="1">
    <location>
        <begin position="48"/>
        <end position="68"/>
    </location>
</feature>
<feature type="transmembrane region" description="Helical" evidence="1">
    <location>
        <begin position="165"/>
        <end position="190"/>
    </location>
</feature>
<name>A0ABV9SB40_9PSEU</name>
<dbReference type="Pfam" id="PF13796">
    <property type="entry name" value="Sensor"/>
    <property type="match status" value="1"/>
</dbReference>
<keyword evidence="1" id="KW-0812">Transmembrane</keyword>
<feature type="domain" description="Putative sensor" evidence="2">
    <location>
        <begin position="22"/>
        <end position="201"/>
    </location>
</feature>
<keyword evidence="1" id="KW-1133">Transmembrane helix</keyword>
<dbReference type="RefSeq" id="WP_378058788.1">
    <property type="nucleotide sequence ID" value="NZ_JBHSIS010000011.1"/>
</dbReference>